<dbReference type="GO" id="GO:0005765">
    <property type="term" value="C:lysosomal membrane"/>
    <property type="evidence" value="ECO:0007669"/>
    <property type="project" value="TreeGrafter"/>
</dbReference>
<dbReference type="GO" id="GO:0006207">
    <property type="term" value="P:'de novo' pyrimidine nucleobase biosynthetic process"/>
    <property type="evidence" value="ECO:0007669"/>
    <property type="project" value="InterPro"/>
</dbReference>
<keyword evidence="7 13" id="KW-0418">Kinase</keyword>
<dbReference type="GO" id="GO:0005524">
    <property type="term" value="F:ATP binding"/>
    <property type="evidence" value="ECO:0007669"/>
    <property type="project" value="UniProtKB-KW"/>
</dbReference>
<evidence type="ECO:0000256" key="1">
    <source>
        <dbReference type="ARBA" id="ARBA00004141"/>
    </source>
</evidence>
<keyword evidence="3 13" id="KW-0963">Cytoplasm</keyword>
<comment type="subcellular location">
    <subcellularLocation>
        <location evidence="13">Cytoplasm</location>
    </subcellularLocation>
    <subcellularLocation>
        <location evidence="13">Nucleus</location>
    </subcellularLocation>
    <subcellularLocation>
        <location evidence="1">Membrane</location>
        <topology evidence="1">Multi-pass membrane protein</topology>
    </subcellularLocation>
</comment>
<dbReference type="PANTHER" id="PTHR31592:SF1">
    <property type="entry name" value="TRANSMEMBRANE PROTEIN 192"/>
    <property type="match status" value="1"/>
</dbReference>
<dbReference type="PANTHER" id="PTHR31592">
    <property type="entry name" value="TRANSMEMBRANE PROTEIN 192"/>
    <property type="match status" value="1"/>
</dbReference>
<name>A0A8J5T2I4_ZIZPA</name>
<comment type="function">
    <text evidence="13">Catalyzes the phosphorylation of pyrimidine nucleoside monophosphates at the expense of ATP. Plays an important role in de novo pyrimidine nucleotide biosynthesis. Has preference for UMP and CMP as phosphate acceptors.</text>
</comment>
<comment type="catalytic activity">
    <reaction evidence="13">
        <text>CMP + ATP = CDP + ADP</text>
        <dbReference type="Rhea" id="RHEA:11600"/>
        <dbReference type="ChEBI" id="CHEBI:30616"/>
        <dbReference type="ChEBI" id="CHEBI:58069"/>
        <dbReference type="ChEBI" id="CHEBI:60377"/>
        <dbReference type="ChEBI" id="CHEBI:456216"/>
        <dbReference type="EC" id="2.7.4.14"/>
    </reaction>
</comment>
<dbReference type="PROSITE" id="PS00113">
    <property type="entry name" value="ADENYLATE_KINASE"/>
    <property type="match status" value="1"/>
</dbReference>
<keyword evidence="12 13" id="KW-0539">Nucleus</keyword>
<dbReference type="InterPro" id="IPR029399">
    <property type="entry name" value="TMEM192"/>
</dbReference>
<feature type="binding site" evidence="13">
    <location>
        <position position="533"/>
    </location>
    <ligand>
        <name>a ribonucleoside 5'-phosphate</name>
        <dbReference type="ChEBI" id="CHEBI:58043"/>
    </ligand>
</feature>
<feature type="binding site" evidence="13">
    <location>
        <begin position="405"/>
        <end position="410"/>
    </location>
    <ligand>
        <name>ATP</name>
        <dbReference type="ChEBI" id="CHEBI:30616"/>
    </ligand>
</feature>
<comment type="cofactor">
    <cofactor evidence="13">
        <name>Mg(2+)</name>
        <dbReference type="ChEBI" id="CHEBI:18420"/>
    </cofactor>
    <text evidence="13">Binds 1 Mg(2+) ion per monomer.</text>
</comment>
<evidence type="ECO:0000256" key="11">
    <source>
        <dbReference type="ARBA" id="ARBA00023136"/>
    </source>
</evidence>
<comment type="catalytic activity">
    <reaction evidence="13">
        <text>UMP + ATP = UDP + ADP</text>
        <dbReference type="Rhea" id="RHEA:24400"/>
        <dbReference type="ChEBI" id="CHEBI:30616"/>
        <dbReference type="ChEBI" id="CHEBI:57865"/>
        <dbReference type="ChEBI" id="CHEBI:58223"/>
        <dbReference type="ChEBI" id="CHEBI:456216"/>
        <dbReference type="EC" id="2.7.4.14"/>
    </reaction>
</comment>
<feature type="region of interest" description="Disordered" evidence="14">
    <location>
        <begin position="301"/>
        <end position="330"/>
    </location>
</feature>
<dbReference type="GO" id="GO:0005634">
    <property type="term" value="C:nucleus"/>
    <property type="evidence" value="ECO:0007669"/>
    <property type="project" value="UniProtKB-SubCell"/>
</dbReference>
<dbReference type="Proteomes" id="UP000729402">
    <property type="component" value="Unassembled WGS sequence"/>
</dbReference>
<evidence type="ECO:0000256" key="14">
    <source>
        <dbReference type="SAM" id="MobiDB-lite"/>
    </source>
</evidence>
<evidence type="ECO:0000256" key="7">
    <source>
        <dbReference type="ARBA" id="ARBA00022777"/>
    </source>
</evidence>
<evidence type="ECO:0000313" key="17">
    <source>
        <dbReference type="Proteomes" id="UP000729402"/>
    </source>
</evidence>
<evidence type="ECO:0000313" key="16">
    <source>
        <dbReference type="EMBL" id="KAG8072625.1"/>
    </source>
</evidence>
<dbReference type="Pfam" id="PF00406">
    <property type="entry name" value="ADK"/>
    <property type="match status" value="1"/>
</dbReference>
<feature type="binding site" evidence="13">
    <location>
        <position position="431"/>
    </location>
    <ligand>
        <name>a ribonucleoside 5'-phosphate</name>
        <dbReference type="ChEBI" id="CHEBI:58043"/>
    </ligand>
</feature>
<comment type="catalytic activity">
    <reaction evidence="13">
        <text>dCMP + ATP = dCDP + ADP</text>
        <dbReference type="Rhea" id="RHEA:25094"/>
        <dbReference type="ChEBI" id="CHEBI:30616"/>
        <dbReference type="ChEBI" id="CHEBI:57566"/>
        <dbReference type="ChEBI" id="CHEBI:58593"/>
        <dbReference type="ChEBI" id="CHEBI:456216"/>
        <dbReference type="EC" id="2.7.4.14"/>
    </reaction>
</comment>
<dbReference type="AlphaFoldDB" id="A0A8J5T2I4"/>
<reference evidence="16" key="2">
    <citation type="submission" date="2021-02" db="EMBL/GenBank/DDBJ databases">
        <authorList>
            <person name="Kimball J.A."/>
            <person name="Haas M.W."/>
            <person name="Macchietto M."/>
            <person name="Kono T."/>
            <person name="Duquette J."/>
            <person name="Shao M."/>
        </authorList>
    </citation>
    <scope>NUCLEOTIDE SEQUENCE</scope>
    <source>
        <tissue evidence="16">Fresh leaf tissue</tissue>
    </source>
</reference>
<dbReference type="GO" id="GO:0019205">
    <property type="term" value="F:nucleobase-containing compound kinase activity"/>
    <property type="evidence" value="ECO:0007669"/>
    <property type="project" value="InterPro"/>
</dbReference>
<evidence type="ECO:0000256" key="6">
    <source>
        <dbReference type="ARBA" id="ARBA00022741"/>
    </source>
</evidence>
<dbReference type="EC" id="2.7.4.14" evidence="13"/>
<keyword evidence="10 15" id="KW-1133">Transmembrane helix</keyword>
<dbReference type="HAMAP" id="MF_03172">
    <property type="entry name" value="Adenylate_kinase_UMP_CMP_kin"/>
    <property type="match status" value="1"/>
</dbReference>
<proteinExistence type="inferred from homology"/>
<evidence type="ECO:0000256" key="9">
    <source>
        <dbReference type="ARBA" id="ARBA00022975"/>
    </source>
</evidence>
<keyword evidence="4 13" id="KW-0808">Transferase</keyword>
<comment type="subunit">
    <text evidence="13">Monomer.</text>
</comment>
<accession>A0A8J5T2I4</accession>
<evidence type="ECO:0000256" key="10">
    <source>
        <dbReference type="ARBA" id="ARBA00022989"/>
    </source>
</evidence>
<evidence type="ECO:0000256" key="2">
    <source>
        <dbReference type="ARBA" id="ARBA00006314"/>
    </source>
</evidence>
<feature type="transmembrane region" description="Helical" evidence="15">
    <location>
        <begin position="30"/>
        <end position="50"/>
    </location>
</feature>
<feature type="transmembrane region" description="Helical" evidence="15">
    <location>
        <begin position="6"/>
        <end position="23"/>
    </location>
</feature>
<evidence type="ECO:0000256" key="8">
    <source>
        <dbReference type="ARBA" id="ARBA00022840"/>
    </source>
</evidence>
<dbReference type="InterPro" id="IPR000850">
    <property type="entry name" value="Adenylat/UMP-CMP_kin"/>
</dbReference>
<evidence type="ECO:0000256" key="15">
    <source>
        <dbReference type="SAM" id="Phobius"/>
    </source>
</evidence>
<feature type="binding site" evidence="13">
    <location>
        <begin position="479"/>
        <end position="482"/>
    </location>
    <ligand>
        <name>a ribonucleoside 5'-phosphate</name>
        <dbReference type="ChEBI" id="CHEBI:58043"/>
    </ligand>
</feature>
<keyword evidence="8 13" id="KW-0067">ATP-binding</keyword>
<evidence type="ECO:0000256" key="13">
    <source>
        <dbReference type="HAMAP-Rule" id="MF_03172"/>
    </source>
</evidence>
<feature type="binding site" evidence="13">
    <location>
        <position position="486"/>
    </location>
    <ligand>
        <name>CMP</name>
        <dbReference type="ChEBI" id="CHEBI:60377"/>
    </ligand>
</feature>
<feature type="binding site" evidence="13">
    <location>
        <position position="522"/>
    </location>
    <ligand>
        <name>a ribonucleoside 5'-phosphate</name>
        <dbReference type="ChEBI" id="CHEBI:58043"/>
    </ligand>
</feature>
<feature type="transmembrane region" description="Helical" evidence="15">
    <location>
        <begin position="70"/>
        <end position="91"/>
    </location>
</feature>
<keyword evidence="6 13" id="KW-0547">Nucleotide-binding</keyword>
<feature type="binding site" evidence="13">
    <location>
        <begin position="452"/>
        <end position="454"/>
    </location>
    <ligand>
        <name>a ribonucleoside 5'-phosphate</name>
        <dbReference type="ChEBI" id="CHEBI:58043"/>
    </ligand>
</feature>
<sequence length="582" mass="65943">MYCILLVGYAAVAVSVPWIFYIVPDMIPPLLCSSNVILLILTGIFQQYWVHQVRKVRLQGYYDFSKKLKHIARLPFATIASGTASMLLIMVWQPLVQILSVSLLLRIAIVVEATCAGCFMCLYLWHIHKYNSLDGRPDILQSLYSALQPSSTLEDQRYYDGSLSDQQMALLQYQRENIHYLSEEVLRLQECLSKYQRSVVGSTQADLAHLLASCDQQLQALSAEMNQVRSELHLARGLIDEKDSEIQWICVSNKQYMEENDRLRAILGEWSARAAKLERALEADQMSSIELRKNIAKFRGQTHKEQNTKKNRVRRASPSSPLTARRTRPRAGNWDFRSRISSRLPRGQISPSGKPWDRLWMLQQLLMGRRFVNHLAVGFAAVKEVTDSMLGDKKVTVVFVLGGPGSGKGTQCANIVEHFGFTHLSAGDLLRAEIKSGSENGTMIENMIKEGKIVPSEVTIKLLQEAMIKSANDRFLIDGFPRNEENRAAFENVTKISPAFVLFFDCSEEEMEKRLLGRNEGRVDDNIETIRKRFKVFVESSLLVIEYYNAKAKVKKIDAAKPIPDVFEDVKAIFAPYAPNAA</sequence>
<dbReference type="FunFam" id="3.40.50.300:FF:000315">
    <property type="entry name" value="Adenylate kinase 1"/>
    <property type="match status" value="1"/>
</dbReference>
<keyword evidence="11 15" id="KW-0472">Membrane</keyword>
<comment type="caution">
    <text evidence="16">The sequence shown here is derived from an EMBL/GenBank/DDBJ whole genome shotgun (WGS) entry which is preliminary data.</text>
</comment>
<comment type="similarity">
    <text evidence="13">Belongs to the adenylate kinase family. UMP-CMP kinase subfamily.</text>
</comment>
<feature type="transmembrane region" description="Helical" evidence="15">
    <location>
        <begin position="103"/>
        <end position="125"/>
    </location>
</feature>
<dbReference type="NCBIfam" id="TIGR01359">
    <property type="entry name" value="UMP_CMP_kin_fam"/>
    <property type="match status" value="1"/>
</dbReference>
<comment type="caution">
    <text evidence="13">Lacks conserved residue(s) required for the propagation of feature annotation.</text>
</comment>
<reference evidence="16" key="1">
    <citation type="journal article" date="2021" name="bioRxiv">
        <title>Whole Genome Assembly and Annotation of Northern Wild Rice, Zizania palustris L., Supports a Whole Genome Duplication in the Zizania Genus.</title>
        <authorList>
            <person name="Haas M."/>
            <person name="Kono T."/>
            <person name="Macchietto M."/>
            <person name="Millas R."/>
            <person name="McGilp L."/>
            <person name="Shao M."/>
            <person name="Duquette J."/>
            <person name="Hirsch C.N."/>
            <person name="Kimball J."/>
        </authorList>
    </citation>
    <scope>NUCLEOTIDE SEQUENCE</scope>
    <source>
        <tissue evidence="16">Fresh leaf tissue</tissue>
    </source>
</reference>
<evidence type="ECO:0000256" key="5">
    <source>
        <dbReference type="ARBA" id="ARBA00022692"/>
    </source>
</evidence>
<dbReference type="InterPro" id="IPR006266">
    <property type="entry name" value="UMP_CMP_kinase"/>
</dbReference>
<gene>
    <name evidence="16" type="ORF">GUJ93_ZPchr0006g45594</name>
</gene>
<comment type="similarity">
    <text evidence="2">Belongs to the TMEM192 family.</text>
</comment>
<keyword evidence="5 15" id="KW-0812">Transmembrane</keyword>
<dbReference type="GO" id="GO:0009123">
    <property type="term" value="P:nucleoside monophosphate metabolic process"/>
    <property type="evidence" value="ECO:0007669"/>
    <property type="project" value="UniProtKB-ARBA"/>
</dbReference>
<keyword evidence="9 13" id="KW-0665">Pyrimidine biosynthesis</keyword>
<evidence type="ECO:0000256" key="4">
    <source>
        <dbReference type="ARBA" id="ARBA00022679"/>
    </source>
</evidence>
<dbReference type="CDD" id="cd01428">
    <property type="entry name" value="ADK"/>
    <property type="match status" value="1"/>
</dbReference>
<comment type="domain">
    <text evidence="13">Consists of three domains, a large central CORE domain and two small peripheral domains, NMPbind and LID, which undergo movements during catalysis. The LID domain closes over the site of phosphoryl transfer upon ATP binding. Assembling and dissambling the active center during each catalytic cycle provides an effective means to prevent ATP hydrolysis.</text>
</comment>
<evidence type="ECO:0000256" key="3">
    <source>
        <dbReference type="ARBA" id="ARBA00022490"/>
    </source>
</evidence>
<feature type="binding site" evidence="13">
    <location>
        <position position="518"/>
    </location>
    <ligand>
        <name>ATP</name>
        <dbReference type="ChEBI" id="CHEBI:30616"/>
    </ligand>
</feature>
<dbReference type="OrthoDB" id="564295at2759"/>
<organism evidence="16 17">
    <name type="scientific">Zizania palustris</name>
    <name type="common">Northern wild rice</name>
    <dbReference type="NCBI Taxonomy" id="103762"/>
    <lineage>
        <taxon>Eukaryota</taxon>
        <taxon>Viridiplantae</taxon>
        <taxon>Streptophyta</taxon>
        <taxon>Embryophyta</taxon>
        <taxon>Tracheophyta</taxon>
        <taxon>Spermatophyta</taxon>
        <taxon>Magnoliopsida</taxon>
        <taxon>Liliopsida</taxon>
        <taxon>Poales</taxon>
        <taxon>Poaceae</taxon>
        <taxon>BOP clade</taxon>
        <taxon>Oryzoideae</taxon>
        <taxon>Oryzeae</taxon>
        <taxon>Zizaniinae</taxon>
        <taxon>Zizania</taxon>
    </lineage>
</organism>
<evidence type="ECO:0000256" key="12">
    <source>
        <dbReference type="ARBA" id="ARBA00023242"/>
    </source>
</evidence>
<dbReference type="Pfam" id="PF14802">
    <property type="entry name" value="TMEM192"/>
    <property type="match status" value="1"/>
</dbReference>
<dbReference type="GO" id="GO:0006221">
    <property type="term" value="P:pyrimidine nucleotide biosynthetic process"/>
    <property type="evidence" value="ECO:0007669"/>
    <property type="project" value="UniProtKB-UniRule"/>
</dbReference>
<dbReference type="InterPro" id="IPR033690">
    <property type="entry name" value="Adenylat_kinase_CS"/>
</dbReference>
<dbReference type="EMBL" id="JAAALK010000283">
    <property type="protein sequence ID" value="KAG8072625.1"/>
    <property type="molecule type" value="Genomic_DNA"/>
</dbReference>
<dbReference type="HAMAP" id="MF_00235">
    <property type="entry name" value="Adenylate_kinase_Adk"/>
    <property type="match status" value="1"/>
</dbReference>
<keyword evidence="17" id="KW-1185">Reference proteome</keyword>
<dbReference type="GO" id="GO:0005770">
    <property type="term" value="C:late endosome"/>
    <property type="evidence" value="ECO:0007669"/>
    <property type="project" value="TreeGrafter"/>
</dbReference>
<protein>
    <recommendedName>
        <fullName evidence="13">UMP-CMP kinase</fullName>
        <ecNumber evidence="13">2.7.4.14</ecNumber>
    </recommendedName>
    <alternativeName>
        <fullName evidence="13">Deoxycytidylate kinase</fullName>
        <shortName evidence="13">CK</shortName>
        <shortName evidence="13">dCMP kinase</shortName>
    </alternativeName>
    <alternativeName>
        <fullName evidence="13">Uridine monophosphate/cytidine monophosphate kinase</fullName>
        <shortName evidence="13">UMP/CMP kinase</shortName>
        <shortName evidence="13">UMP/CMPK</shortName>
    </alternativeName>
</protein>
<dbReference type="GO" id="GO:0016776">
    <property type="term" value="F:phosphotransferase activity, phosphate group as acceptor"/>
    <property type="evidence" value="ECO:0007669"/>
    <property type="project" value="InterPro"/>
</dbReference>
<feature type="binding site" evidence="13">
    <location>
        <position position="561"/>
    </location>
    <ligand>
        <name>ATP</name>
        <dbReference type="ChEBI" id="CHEBI:30616"/>
    </ligand>
</feature>